<feature type="compositionally biased region" description="Low complexity" evidence="1">
    <location>
        <begin position="214"/>
        <end position="226"/>
    </location>
</feature>
<organism evidence="2">
    <name type="scientific">Ehrlichia chaffeensis</name>
    <dbReference type="NCBI Taxonomy" id="945"/>
    <lineage>
        <taxon>Bacteria</taxon>
        <taxon>Pseudomonadati</taxon>
        <taxon>Pseudomonadota</taxon>
        <taxon>Alphaproteobacteria</taxon>
        <taxon>Rickettsiales</taxon>
        <taxon>Anaplasmataceae</taxon>
        <taxon>Ehrlichia</taxon>
    </lineage>
</organism>
<feature type="compositionally biased region" description="Low complexity" evidence="1">
    <location>
        <begin position="280"/>
        <end position="292"/>
    </location>
</feature>
<accession>Q1AFY1</accession>
<proteinExistence type="predicted"/>
<name>Q1AFY1_EHRCH</name>
<dbReference type="EMBL" id="DQ146158">
    <property type="protein sequence ID" value="ABA39261.1"/>
    <property type="molecule type" value="Genomic_DNA"/>
</dbReference>
<evidence type="ECO:0000256" key="1">
    <source>
        <dbReference type="SAM" id="MobiDB-lite"/>
    </source>
</evidence>
<feature type="compositionally biased region" description="Low complexity" evidence="1">
    <location>
        <begin position="247"/>
        <end position="259"/>
    </location>
</feature>
<reference evidence="2" key="1">
    <citation type="journal article" date="2005" name="Ann. N. Y. Acad. Sci.">
        <title>Molecular characterization of E. canis gp36 and E. chaffeensis gp47 tandem repeats among isolates from different geographic locations.</title>
        <authorList>
            <person name="Doyle C.K."/>
            <person name="Cardenas A.M."/>
            <person name="Aguiar D.M."/>
            <person name="Labruna M.B."/>
            <person name="Ndip L.M."/>
            <person name="Yu X.J."/>
            <person name="McBride J.W."/>
        </authorList>
    </citation>
    <scope>NUCLEOTIDE SEQUENCE</scope>
    <source>
        <strain evidence="2">V3</strain>
    </source>
</reference>
<feature type="region of interest" description="Disordered" evidence="1">
    <location>
        <begin position="162"/>
        <end position="311"/>
    </location>
</feature>
<feature type="compositionally biased region" description="Low complexity" evidence="1">
    <location>
        <begin position="181"/>
        <end position="193"/>
    </location>
</feature>
<protein>
    <submittedName>
        <fullName evidence="2">Immunodominant surface protein gp47</fullName>
    </submittedName>
</protein>
<feature type="compositionally biased region" description="Polar residues" evidence="1">
    <location>
        <begin position="294"/>
        <end position="311"/>
    </location>
</feature>
<evidence type="ECO:0000313" key="2">
    <source>
        <dbReference type="EMBL" id="ABA39261.1"/>
    </source>
</evidence>
<sequence>MLHLTTEINDIDFSNNLNIYSGNRFVVTSGDMQVDVGSEPDHGYHILFKNNGHVISDFHGVQAENFVFDIKNHNLRASFLVDPMAPFTELDNSQHPHFVVNMHTANECGSDCVHHNEHDHDAHGRGAASSVAEGVGSAISQILSLSDSIVVPVLEGNASEPVVSQEAAPVSESGDAANPVSSSENASEGNASEPVVNQEAAPVSESGDTANPVSSSENASEGNASEPVVSQEAAPVSESGDAANPVSSSENASEGNASEPVVSQEAAPVSESGDAANPVSSSENASEGNASGPVVNQETAPAIQPQSRNSLLSEEDITAQFGNKYFYF</sequence>
<dbReference type="NCBIfam" id="NF033393">
    <property type="entry name" value="TRP47_fam_Nterm"/>
    <property type="match status" value="1"/>
</dbReference>
<dbReference type="AlphaFoldDB" id="Q1AFY1"/>